<proteinExistence type="predicted"/>
<dbReference type="PROSITE" id="PS50011">
    <property type="entry name" value="PROTEIN_KINASE_DOM"/>
    <property type="match status" value="1"/>
</dbReference>
<evidence type="ECO:0000313" key="3">
    <source>
        <dbReference type="Proteomes" id="UP000521872"/>
    </source>
</evidence>
<protein>
    <recommendedName>
        <fullName evidence="1">Protein kinase domain-containing protein</fullName>
    </recommendedName>
</protein>
<dbReference type="SMART" id="SM00220">
    <property type="entry name" value="S_TKc"/>
    <property type="match status" value="1"/>
</dbReference>
<dbReference type="InterPro" id="IPR053235">
    <property type="entry name" value="Ser_Thr_kinase"/>
</dbReference>
<gene>
    <name evidence="2" type="ORF">D9613_006817</name>
</gene>
<feature type="domain" description="Protein kinase" evidence="1">
    <location>
        <begin position="1"/>
        <end position="305"/>
    </location>
</feature>
<accession>A0A8H4QGN7</accession>
<evidence type="ECO:0000313" key="2">
    <source>
        <dbReference type="EMBL" id="KAF4610628.1"/>
    </source>
</evidence>
<dbReference type="SUPFAM" id="SSF56112">
    <property type="entry name" value="Protein kinase-like (PK-like)"/>
    <property type="match status" value="1"/>
</dbReference>
<dbReference type="GO" id="GO:0004674">
    <property type="term" value="F:protein serine/threonine kinase activity"/>
    <property type="evidence" value="ECO:0007669"/>
    <property type="project" value="TreeGrafter"/>
</dbReference>
<dbReference type="Proteomes" id="UP000521872">
    <property type="component" value="Unassembled WGS sequence"/>
</dbReference>
<evidence type="ECO:0000259" key="1">
    <source>
        <dbReference type="PROSITE" id="PS50011"/>
    </source>
</evidence>
<organism evidence="2 3">
    <name type="scientific">Agrocybe pediades</name>
    <dbReference type="NCBI Taxonomy" id="84607"/>
    <lineage>
        <taxon>Eukaryota</taxon>
        <taxon>Fungi</taxon>
        <taxon>Dikarya</taxon>
        <taxon>Basidiomycota</taxon>
        <taxon>Agaricomycotina</taxon>
        <taxon>Agaricomycetes</taxon>
        <taxon>Agaricomycetidae</taxon>
        <taxon>Agaricales</taxon>
        <taxon>Agaricineae</taxon>
        <taxon>Strophariaceae</taxon>
        <taxon>Agrocybe</taxon>
    </lineage>
</organism>
<dbReference type="GO" id="GO:0005737">
    <property type="term" value="C:cytoplasm"/>
    <property type="evidence" value="ECO:0007669"/>
    <property type="project" value="TreeGrafter"/>
</dbReference>
<keyword evidence="3" id="KW-1185">Reference proteome</keyword>
<dbReference type="InterPro" id="IPR001245">
    <property type="entry name" value="Ser-Thr/Tyr_kinase_cat_dom"/>
</dbReference>
<dbReference type="Gene3D" id="1.10.510.10">
    <property type="entry name" value="Transferase(Phosphotransferase) domain 1"/>
    <property type="match status" value="1"/>
</dbReference>
<name>A0A8H4QGN7_9AGAR</name>
<dbReference type="EMBL" id="JAACJL010000058">
    <property type="protein sequence ID" value="KAF4610628.1"/>
    <property type="molecule type" value="Genomic_DNA"/>
</dbReference>
<dbReference type="Pfam" id="PF07714">
    <property type="entry name" value="PK_Tyr_Ser-Thr"/>
    <property type="match status" value="1"/>
</dbReference>
<dbReference type="GO" id="GO:0005524">
    <property type="term" value="F:ATP binding"/>
    <property type="evidence" value="ECO:0007669"/>
    <property type="project" value="InterPro"/>
</dbReference>
<dbReference type="InterPro" id="IPR000719">
    <property type="entry name" value="Prot_kinase_dom"/>
</dbReference>
<comment type="caution">
    <text evidence="2">The sequence shown here is derived from an EMBL/GenBank/DDBJ whole genome shotgun (WGS) entry which is preliminary data.</text>
</comment>
<dbReference type="AlphaFoldDB" id="A0A8H4QGN7"/>
<dbReference type="InterPro" id="IPR011009">
    <property type="entry name" value="Kinase-like_dom_sf"/>
</dbReference>
<dbReference type="PANTHER" id="PTHR24361">
    <property type="entry name" value="MITOGEN-ACTIVATED KINASE KINASE KINASE"/>
    <property type="match status" value="1"/>
</dbReference>
<sequence>MSEKPCIIDPEELLSLETRCSSLSLTRRVVYPIALLQPLCDVEEVTCSGQLDGQEVRLHSMVIPGLTKGERRQAIEKIISKLKRWRSCRHLHLLDIYGFSAQPDIPRLTLVAASPSSTVLQYMALNADFDPLRSCIDIATGLDFLHRKSIVHGAIRGSNILVNQDGQSLLGEFSAETVPTAATLERYANWIAPELVQVHRFHAFLIDNYRSHDYFGEYQMASDIFAMGCIALELYMKEPPPILQIPYDTVRTHKELAHLHRESTAREKQIIPERILGAISAMLSFVPHRRPQSEHALKWLKRPDMLRISACPPVYAKRMLWRAFREKDI</sequence>
<reference evidence="2 3" key="1">
    <citation type="submission" date="2019-12" db="EMBL/GenBank/DDBJ databases">
        <authorList>
            <person name="Floudas D."/>
            <person name="Bentzer J."/>
            <person name="Ahren D."/>
            <person name="Johansson T."/>
            <person name="Persson P."/>
            <person name="Tunlid A."/>
        </authorList>
    </citation>
    <scope>NUCLEOTIDE SEQUENCE [LARGE SCALE GENOMIC DNA]</scope>
    <source>
        <strain evidence="2 3">CBS 102.39</strain>
    </source>
</reference>